<dbReference type="HOGENOM" id="CLU_018272_3_4_9"/>
<dbReference type="GO" id="GO:0004789">
    <property type="term" value="F:thiamine-phosphate diphosphorylase activity"/>
    <property type="evidence" value="ECO:0007669"/>
    <property type="project" value="TreeGrafter"/>
</dbReference>
<dbReference type="eggNOG" id="COG0352">
    <property type="taxonomic scope" value="Bacteria"/>
</dbReference>
<comment type="pathway">
    <text evidence="1">Cofactor biosynthesis; thiamine diphosphate biosynthesis.</text>
</comment>
<gene>
    <name evidence="4" type="ordered locus">HBHAL_3422</name>
</gene>
<accession>I0JNP6</accession>
<proteinExistence type="predicted"/>
<keyword evidence="2" id="KW-0784">Thiamine biosynthesis</keyword>
<dbReference type="PANTHER" id="PTHR20857:SF22">
    <property type="entry name" value="THIAZOLE TAUTOMERASE"/>
    <property type="match status" value="1"/>
</dbReference>
<dbReference type="PANTHER" id="PTHR20857">
    <property type="entry name" value="THIAMINE-PHOSPHATE PYROPHOSPHORYLASE"/>
    <property type="match status" value="1"/>
</dbReference>
<evidence type="ECO:0000313" key="4">
    <source>
        <dbReference type="EMBL" id="CCG45766.1"/>
    </source>
</evidence>
<dbReference type="InterPro" id="IPR013785">
    <property type="entry name" value="Aldolase_TIM"/>
</dbReference>
<dbReference type="Pfam" id="PF02581">
    <property type="entry name" value="TMP-TENI"/>
    <property type="match status" value="1"/>
</dbReference>
<dbReference type="RefSeq" id="WP_014643655.1">
    <property type="nucleotide sequence ID" value="NC_017668.1"/>
</dbReference>
<dbReference type="KEGG" id="hhd:HBHAL_3422"/>
<dbReference type="Gene3D" id="3.20.20.70">
    <property type="entry name" value="Aldolase class I"/>
    <property type="match status" value="1"/>
</dbReference>
<dbReference type="InterPro" id="IPR022998">
    <property type="entry name" value="ThiamineP_synth_TenI"/>
</dbReference>
<dbReference type="PATRIC" id="fig|866895.3.peg.2438"/>
<dbReference type="GO" id="GO:0009228">
    <property type="term" value="P:thiamine biosynthetic process"/>
    <property type="evidence" value="ECO:0007669"/>
    <property type="project" value="UniProtKB-KW"/>
</dbReference>
<organism evidence="4 5">
    <name type="scientific">Halobacillus halophilus (strain ATCC 35676 / DSM 2266 / JCM 20832 / KCTC 3685 / LMG 17431 / NBRC 102448 / NCIMB 2269)</name>
    <name type="common">Sporosarcina halophila</name>
    <dbReference type="NCBI Taxonomy" id="866895"/>
    <lineage>
        <taxon>Bacteria</taxon>
        <taxon>Bacillati</taxon>
        <taxon>Bacillota</taxon>
        <taxon>Bacilli</taxon>
        <taxon>Bacillales</taxon>
        <taxon>Bacillaceae</taxon>
        <taxon>Halobacillus</taxon>
    </lineage>
</organism>
<dbReference type="Proteomes" id="UP000007397">
    <property type="component" value="Chromosome"/>
</dbReference>
<dbReference type="EMBL" id="HE717023">
    <property type="protein sequence ID" value="CCG45766.1"/>
    <property type="molecule type" value="Genomic_DNA"/>
</dbReference>
<protein>
    <submittedName>
        <fullName evidence="4">TenI family protein</fullName>
    </submittedName>
</protein>
<dbReference type="GO" id="GO:0005737">
    <property type="term" value="C:cytoplasm"/>
    <property type="evidence" value="ECO:0007669"/>
    <property type="project" value="TreeGrafter"/>
</dbReference>
<dbReference type="InterPro" id="IPR036206">
    <property type="entry name" value="ThiamineP_synth_sf"/>
</dbReference>
<dbReference type="STRING" id="866895.HBHAL_3422"/>
<reference evidence="4 5" key="1">
    <citation type="journal article" date="2013" name="Environ. Microbiol.">
        <title>Chloride and organic osmolytes: a hybrid strategy to cope with elevated salinities by the moderately halophilic, chloride-dependent bacterium Halobacillus halophilus.</title>
        <authorList>
            <person name="Saum S.H."/>
            <person name="Pfeiffer F."/>
            <person name="Palm P."/>
            <person name="Rampp M."/>
            <person name="Schuster S.C."/>
            <person name="Muller V."/>
            <person name="Oesterhelt D."/>
        </authorList>
    </citation>
    <scope>NUCLEOTIDE SEQUENCE [LARGE SCALE GENOMIC DNA]</scope>
    <source>
        <strain evidence="5">ATCC 35676 / DSM 2266 / JCM 20832 / KCTC 3685 / LMG 17431 / NBRC 102448 / NCIMB 2269</strain>
    </source>
</reference>
<evidence type="ECO:0000256" key="1">
    <source>
        <dbReference type="ARBA" id="ARBA00004948"/>
    </source>
</evidence>
<keyword evidence="5" id="KW-1185">Reference proteome</keyword>
<evidence type="ECO:0000256" key="2">
    <source>
        <dbReference type="ARBA" id="ARBA00022977"/>
    </source>
</evidence>
<name>I0JNP6_HALH3</name>
<dbReference type="CDD" id="cd00564">
    <property type="entry name" value="TMP_TenI"/>
    <property type="match status" value="1"/>
</dbReference>
<evidence type="ECO:0000313" key="5">
    <source>
        <dbReference type="Proteomes" id="UP000007397"/>
    </source>
</evidence>
<dbReference type="SUPFAM" id="SSF51391">
    <property type="entry name" value="Thiamin phosphate synthase"/>
    <property type="match status" value="1"/>
</dbReference>
<evidence type="ECO:0000259" key="3">
    <source>
        <dbReference type="Pfam" id="PF02581"/>
    </source>
</evidence>
<feature type="domain" description="Thiamine phosphate synthase/TenI" evidence="3">
    <location>
        <begin position="17"/>
        <end position="183"/>
    </location>
</feature>
<sequence>MSLKRELHVLSDGKKELDEFCQTALSIQSSVTAIHLREKHREEEEIERWVYTLIKEGISSTKIIVNSYYSVAGKWGAAGVQLPECGPSPEKVKRLYPNLRVGCSIHGLEAGCQKEREGADYLLFGNVYQTESKSGLKGKGVKSLASLTEAVSIPVIAIGGIHLSNLERVLQTKVSGIAVMSSIAEAHHPGEKAWRFQSRIQRSCYHA</sequence>
<dbReference type="AlphaFoldDB" id="I0JNP6"/>